<keyword evidence="8" id="KW-1185">Reference proteome</keyword>
<accession>A0A1H3Y671</accession>
<dbReference type="InterPro" id="IPR012340">
    <property type="entry name" value="NA-bd_OB-fold"/>
</dbReference>
<dbReference type="PANTHER" id="PTHR32120:SF11">
    <property type="entry name" value="SMALL RIBOSOMAL SUBUNIT BIOGENESIS GTPASE RSGA 1, MITOCHONDRIAL-RELATED"/>
    <property type="match status" value="1"/>
</dbReference>
<keyword evidence="3" id="KW-0690">Ribosome biogenesis</keyword>
<dbReference type="GO" id="GO:0019843">
    <property type="term" value="F:rRNA binding"/>
    <property type="evidence" value="ECO:0007669"/>
    <property type="project" value="UniProtKB-KW"/>
</dbReference>
<dbReference type="Gene3D" id="1.10.40.50">
    <property type="entry name" value="Probable gtpase engc, domain 3"/>
    <property type="match status" value="1"/>
</dbReference>
<dbReference type="NCBIfam" id="TIGR00157">
    <property type="entry name" value="ribosome small subunit-dependent GTPase A"/>
    <property type="match status" value="1"/>
</dbReference>
<feature type="binding site" evidence="3">
    <location>
        <position position="308"/>
    </location>
    <ligand>
        <name>Zn(2+)</name>
        <dbReference type="ChEBI" id="CHEBI:29105"/>
    </ligand>
</feature>
<evidence type="ECO:0000256" key="3">
    <source>
        <dbReference type="HAMAP-Rule" id="MF_01820"/>
    </source>
</evidence>
<feature type="region of interest" description="Disordered" evidence="4">
    <location>
        <begin position="1"/>
        <end position="33"/>
    </location>
</feature>
<name>A0A1H3Y671_ALKAM</name>
<dbReference type="InterPro" id="IPR010914">
    <property type="entry name" value="RsgA_GTPase_dom"/>
</dbReference>
<dbReference type="NCBIfam" id="NF008931">
    <property type="entry name" value="PRK12288.1"/>
    <property type="match status" value="1"/>
</dbReference>
<feature type="binding site" evidence="3">
    <location>
        <begin position="213"/>
        <end position="221"/>
    </location>
    <ligand>
        <name>GTP</name>
        <dbReference type="ChEBI" id="CHEBI:37565"/>
    </ligand>
</feature>
<feature type="domain" description="EngC GTPase" evidence="5">
    <location>
        <begin position="120"/>
        <end position="269"/>
    </location>
</feature>
<keyword evidence="3" id="KW-0694">RNA-binding</keyword>
<dbReference type="Gene3D" id="2.40.50.140">
    <property type="entry name" value="Nucleic acid-binding proteins"/>
    <property type="match status" value="1"/>
</dbReference>
<evidence type="ECO:0000256" key="2">
    <source>
        <dbReference type="ARBA" id="ARBA00023134"/>
    </source>
</evidence>
<protein>
    <recommendedName>
        <fullName evidence="3">Small ribosomal subunit biogenesis GTPase RsgA</fullName>
        <ecNumber evidence="3">3.6.1.-</ecNumber>
    </recommendedName>
</protein>
<dbReference type="InterPro" id="IPR027417">
    <property type="entry name" value="P-loop_NTPase"/>
</dbReference>
<dbReference type="Proteomes" id="UP000198773">
    <property type="component" value="Unassembled WGS sequence"/>
</dbReference>
<sequence length="342" mass="37654">MSSKRRLTKQQQARIARHNQQRLDTSKQESSGDDDIYLAAEPGLILSRFGKHADVEAADGSVIRCNLRRTLNSVVTGDRVAFRRVRQSQGSVDGIIDAVAERDSVLLRPDFYDGLKPVAANIDRIVVVSAVLPEFSAQIIDRYLVAAEVTGIPPVLVLNKTDLLSDEQRHALQQQLELYSKLGYATLWLSAKRGEGMSALLQLLQEGTSILVGQSGVGKSSIMNAILPELALSTQQVSDVSGLGQHTTTASRLYHLPAGGQLIDSPGIREFGLWHFSPEQVTAGFVEFQPFLGRCKFRDCKHLKDPGCAILQAVTDGDISKQRYQSYLRILTSMAEDKPNHF</sequence>
<evidence type="ECO:0000256" key="4">
    <source>
        <dbReference type="SAM" id="MobiDB-lite"/>
    </source>
</evidence>
<keyword evidence="3" id="KW-0378">Hydrolase</keyword>
<proteinExistence type="inferred from homology"/>
<comment type="subcellular location">
    <subcellularLocation>
        <location evidence="3">Cytoplasm</location>
    </subcellularLocation>
</comment>
<evidence type="ECO:0000259" key="6">
    <source>
        <dbReference type="PROSITE" id="PS51721"/>
    </source>
</evidence>
<evidence type="ECO:0000256" key="1">
    <source>
        <dbReference type="ARBA" id="ARBA00022741"/>
    </source>
</evidence>
<evidence type="ECO:0000259" key="5">
    <source>
        <dbReference type="PROSITE" id="PS50936"/>
    </source>
</evidence>
<organism evidence="7 8">
    <name type="scientific">Alkalimonas amylolytica</name>
    <dbReference type="NCBI Taxonomy" id="152573"/>
    <lineage>
        <taxon>Bacteria</taxon>
        <taxon>Pseudomonadati</taxon>
        <taxon>Pseudomonadota</taxon>
        <taxon>Gammaproteobacteria</taxon>
        <taxon>Alkalimonas</taxon>
    </lineage>
</organism>
<dbReference type="SUPFAM" id="SSF52540">
    <property type="entry name" value="P-loop containing nucleoside triphosphate hydrolases"/>
    <property type="match status" value="1"/>
</dbReference>
<gene>
    <name evidence="3" type="primary">rsgA</name>
    <name evidence="7" type="ORF">SAMN04488051_101532</name>
</gene>
<feature type="binding site" evidence="3">
    <location>
        <position position="295"/>
    </location>
    <ligand>
        <name>Zn(2+)</name>
        <dbReference type="ChEBI" id="CHEBI:29105"/>
    </ligand>
</feature>
<dbReference type="EMBL" id="FNRM01000001">
    <property type="protein sequence ID" value="SEA06338.1"/>
    <property type="molecule type" value="Genomic_DNA"/>
</dbReference>
<comment type="cofactor">
    <cofactor evidence="3">
        <name>Zn(2+)</name>
        <dbReference type="ChEBI" id="CHEBI:29105"/>
    </cofactor>
    <text evidence="3">Binds 1 zinc ion per subunit.</text>
</comment>
<dbReference type="PANTHER" id="PTHR32120">
    <property type="entry name" value="SMALL RIBOSOMAL SUBUNIT BIOGENESIS GTPASE RSGA"/>
    <property type="match status" value="1"/>
</dbReference>
<comment type="similarity">
    <text evidence="3">Belongs to the TRAFAC class YlqF/YawG GTPase family. RsgA subfamily.</text>
</comment>
<dbReference type="PROSITE" id="PS50936">
    <property type="entry name" value="ENGC_GTPASE"/>
    <property type="match status" value="1"/>
</dbReference>
<reference evidence="7 8" key="1">
    <citation type="submission" date="2016-10" db="EMBL/GenBank/DDBJ databases">
        <authorList>
            <person name="de Groot N.N."/>
        </authorList>
    </citation>
    <scope>NUCLEOTIDE SEQUENCE [LARGE SCALE GENOMIC DNA]</scope>
    <source>
        <strain evidence="7 8">CGMCC 1.3430</strain>
    </source>
</reference>
<feature type="binding site" evidence="3">
    <location>
        <position position="300"/>
    </location>
    <ligand>
        <name>Zn(2+)</name>
        <dbReference type="ChEBI" id="CHEBI:29105"/>
    </ligand>
</feature>
<evidence type="ECO:0000313" key="7">
    <source>
        <dbReference type="EMBL" id="SEA06338.1"/>
    </source>
</evidence>
<comment type="subunit">
    <text evidence="3">Monomer. Associates with 30S ribosomal subunit, binds 16S rRNA.</text>
</comment>
<dbReference type="CDD" id="cd01854">
    <property type="entry name" value="YjeQ_EngC"/>
    <property type="match status" value="1"/>
</dbReference>
<keyword evidence="3" id="KW-0699">rRNA-binding</keyword>
<dbReference type="EC" id="3.6.1.-" evidence="3"/>
<feature type="domain" description="CP-type G" evidence="6">
    <location>
        <begin position="112"/>
        <end position="271"/>
    </location>
</feature>
<keyword evidence="1 3" id="KW-0547">Nucleotide-binding</keyword>
<dbReference type="InterPro" id="IPR030378">
    <property type="entry name" value="G_CP_dom"/>
</dbReference>
<dbReference type="GO" id="GO:0003924">
    <property type="term" value="F:GTPase activity"/>
    <property type="evidence" value="ECO:0007669"/>
    <property type="project" value="UniProtKB-UniRule"/>
</dbReference>
<dbReference type="GO" id="GO:0046872">
    <property type="term" value="F:metal ion binding"/>
    <property type="evidence" value="ECO:0007669"/>
    <property type="project" value="UniProtKB-KW"/>
</dbReference>
<feature type="binding site" evidence="3">
    <location>
        <position position="302"/>
    </location>
    <ligand>
        <name>Zn(2+)</name>
        <dbReference type="ChEBI" id="CHEBI:29105"/>
    </ligand>
</feature>
<keyword evidence="2 3" id="KW-0342">GTP-binding</keyword>
<dbReference type="GO" id="GO:0005737">
    <property type="term" value="C:cytoplasm"/>
    <property type="evidence" value="ECO:0007669"/>
    <property type="project" value="UniProtKB-SubCell"/>
</dbReference>
<dbReference type="InterPro" id="IPR004881">
    <property type="entry name" value="Ribosome_biogen_GTPase_RsgA"/>
</dbReference>
<dbReference type="Pfam" id="PF03193">
    <property type="entry name" value="RsgA_GTPase"/>
    <property type="match status" value="1"/>
</dbReference>
<dbReference type="AlphaFoldDB" id="A0A1H3Y671"/>
<dbReference type="PROSITE" id="PS51721">
    <property type="entry name" value="G_CP"/>
    <property type="match status" value="1"/>
</dbReference>
<dbReference type="HAMAP" id="MF_01820">
    <property type="entry name" value="GTPase_RsgA"/>
    <property type="match status" value="1"/>
</dbReference>
<keyword evidence="3" id="KW-0479">Metal-binding</keyword>
<evidence type="ECO:0000313" key="8">
    <source>
        <dbReference type="Proteomes" id="UP000198773"/>
    </source>
</evidence>
<keyword evidence="3" id="KW-0862">Zinc</keyword>
<dbReference type="Gene3D" id="3.40.50.300">
    <property type="entry name" value="P-loop containing nucleotide triphosphate hydrolases"/>
    <property type="match status" value="1"/>
</dbReference>
<dbReference type="STRING" id="152573.SAMN04488051_101532"/>
<dbReference type="GO" id="GO:0042274">
    <property type="term" value="P:ribosomal small subunit biogenesis"/>
    <property type="evidence" value="ECO:0007669"/>
    <property type="project" value="UniProtKB-UniRule"/>
</dbReference>
<keyword evidence="3" id="KW-0963">Cytoplasm</keyword>
<feature type="binding site" evidence="3">
    <location>
        <begin position="159"/>
        <end position="162"/>
    </location>
    <ligand>
        <name>GTP</name>
        <dbReference type="ChEBI" id="CHEBI:37565"/>
    </ligand>
</feature>
<comment type="function">
    <text evidence="3">One of several proteins that assist in the late maturation steps of the functional core of the 30S ribosomal subunit. Helps release RbfA from mature subunits. May play a role in the assembly of ribosomal proteins into the subunit. Circularly permuted GTPase that catalyzes slow GTP hydrolysis, GTPase activity is stimulated by the 30S ribosomal subunit.</text>
</comment>
<dbReference type="GO" id="GO:0005525">
    <property type="term" value="F:GTP binding"/>
    <property type="evidence" value="ECO:0007669"/>
    <property type="project" value="UniProtKB-UniRule"/>
</dbReference>